<keyword evidence="9" id="KW-1185">Reference proteome</keyword>
<dbReference type="OrthoDB" id="2015447at2759"/>
<dbReference type="GO" id="GO:0019478">
    <property type="term" value="P:D-amino acid catabolic process"/>
    <property type="evidence" value="ECO:0007669"/>
    <property type="project" value="TreeGrafter"/>
</dbReference>
<dbReference type="InterPro" id="IPR006076">
    <property type="entry name" value="FAD-dep_OxRdtase"/>
</dbReference>
<dbReference type="PIRSF" id="PIRSF000189">
    <property type="entry name" value="D-aa_oxidase"/>
    <property type="match status" value="1"/>
</dbReference>
<dbReference type="Gene3D" id="3.40.50.720">
    <property type="entry name" value="NAD(P)-binding Rossmann-like Domain"/>
    <property type="match status" value="1"/>
</dbReference>
<feature type="binding site" evidence="6">
    <location>
        <position position="230"/>
    </location>
    <ligand>
        <name>D-dopa</name>
        <dbReference type="ChEBI" id="CHEBI:149689"/>
    </ligand>
</feature>
<comment type="similarity">
    <text evidence="2">Belongs to the DAMOX/DASOX family.</text>
</comment>
<evidence type="ECO:0000256" key="3">
    <source>
        <dbReference type="ARBA" id="ARBA00022630"/>
    </source>
</evidence>
<feature type="binding site" evidence="6">
    <location>
        <position position="318"/>
    </location>
    <ligand>
        <name>D-dopa</name>
        <dbReference type="ChEBI" id="CHEBI:149689"/>
    </ligand>
</feature>
<dbReference type="STRING" id="669874.A0A1E4TXI4"/>
<dbReference type="PANTHER" id="PTHR11530:SF11">
    <property type="entry name" value="D-ASPARTATE OXIDASE"/>
    <property type="match status" value="1"/>
</dbReference>
<organism evidence="8 9">
    <name type="scientific">Pachysolen tannophilus NRRL Y-2460</name>
    <dbReference type="NCBI Taxonomy" id="669874"/>
    <lineage>
        <taxon>Eukaryota</taxon>
        <taxon>Fungi</taxon>
        <taxon>Dikarya</taxon>
        <taxon>Ascomycota</taxon>
        <taxon>Saccharomycotina</taxon>
        <taxon>Pichiomycetes</taxon>
        <taxon>Pachysolenaceae</taxon>
        <taxon>Pachysolen</taxon>
    </lineage>
</organism>
<evidence type="ECO:0000256" key="2">
    <source>
        <dbReference type="ARBA" id="ARBA00006730"/>
    </source>
</evidence>
<name>A0A1E4TXI4_PACTA</name>
<evidence type="ECO:0000256" key="5">
    <source>
        <dbReference type="ARBA" id="ARBA00023002"/>
    </source>
</evidence>
<dbReference type="InterPro" id="IPR023209">
    <property type="entry name" value="DAO"/>
</dbReference>
<dbReference type="SUPFAM" id="SSF51971">
    <property type="entry name" value="Nucleotide-binding domain"/>
    <property type="match status" value="1"/>
</dbReference>
<dbReference type="PROSITE" id="PS00677">
    <property type="entry name" value="DAO"/>
    <property type="match status" value="1"/>
</dbReference>
<dbReference type="Pfam" id="PF01266">
    <property type="entry name" value="DAO"/>
    <property type="match status" value="1"/>
</dbReference>
<dbReference type="GO" id="GO:0003884">
    <property type="term" value="F:D-amino-acid oxidase activity"/>
    <property type="evidence" value="ECO:0007669"/>
    <property type="project" value="EnsemblFungi"/>
</dbReference>
<accession>A0A1E4TXI4</accession>
<reference evidence="9" key="1">
    <citation type="submission" date="2016-05" db="EMBL/GenBank/DDBJ databases">
        <title>Comparative genomics of biotechnologically important yeasts.</title>
        <authorList>
            <consortium name="DOE Joint Genome Institute"/>
            <person name="Riley R."/>
            <person name="Haridas S."/>
            <person name="Wolfe K.H."/>
            <person name="Lopes M.R."/>
            <person name="Hittinger C.T."/>
            <person name="Goker M."/>
            <person name="Salamov A."/>
            <person name="Wisecaver J."/>
            <person name="Long T.M."/>
            <person name="Aerts A.L."/>
            <person name="Barry K."/>
            <person name="Choi C."/>
            <person name="Clum A."/>
            <person name="Coughlan A.Y."/>
            <person name="Deshpande S."/>
            <person name="Douglass A.P."/>
            <person name="Hanson S.J."/>
            <person name="Klenk H.-P."/>
            <person name="Labutti K."/>
            <person name="Lapidus A."/>
            <person name="Lindquist E."/>
            <person name="Lipzen A."/>
            <person name="Meier-Kolthoff J.P."/>
            <person name="Ohm R.A."/>
            <person name="Otillar R.P."/>
            <person name="Pangilinan J."/>
            <person name="Peng Y."/>
            <person name="Rokas A."/>
            <person name="Rosa C.A."/>
            <person name="Scheuner C."/>
            <person name="Sibirny A.A."/>
            <person name="Slot J.C."/>
            <person name="Stielow J.B."/>
            <person name="Sun H."/>
            <person name="Kurtzman C.P."/>
            <person name="Blackwell M."/>
            <person name="Grigoriev I.V."/>
            <person name="Jeffries T.W."/>
        </authorList>
    </citation>
    <scope>NUCLEOTIDE SEQUENCE [LARGE SCALE GENOMIC DNA]</scope>
    <source>
        <strain evidence="9">NRRL Y-2460</strain>
    </source>
</reference>
<dbReference type="InterPro" id="IPR006181">
    <property type="entry name" value="D-amino_acid_oxidase_CS"/>
</dbReference>
<dbReference type="EMBL" id="KV454013">
    <property type="protein sequence ID" value="ODV96444.1"/>
    <property type="molecule type" value="Genomic_DNA"/>
</dbReference>
<protein>
    <recommendedName>
        <fullName evidence="7">FAD dependent oxidoreductase domain-containing protein</fullName>
    </recommendedName>
</protein>
<evidence type="ECO:0000256" key="1">
    <source>
        <dbReference type="ARBA" id="ARBA00001974"/>
    </source>
</evidence>
<dbReference type="SUPFAM" id="SSF54373">
    <property type="entry name" value="FAD-linked reductases, C-terminal domain"/>
    <property type="match status" value="1"/>
</dbReference>
<proteinExistence type="inferred from homology"/>
<dbReference type="Proteomes" id="UP000094236">
    <property type="component" value="Unassembled WGS sequence"/>
</dbReference>
<keyword evidence="5" id="KW-0560">Oxidoreductase</keyword>
<evidence type="ECO:0000313" key="8">
    <source>
        <dbReference type="EMBL" id="ODV96444.1"/>
    </source>
</evidence>
<dbReference type="GO" id="GO:0005737">
    <property type="term" value="C:cytoplasm"/>
    <property type="evidence" value="ECO:0007669"/>
    <property type="project" value="TreeGrafter"/>
</dbReference>
<evidence type="ECO:0000256" key="4">
    <source>
        <dbReference type="ARBA" id="ARBA00022827"/>
    </source>
</evidence>
<sequence length="342" mass="38097">MSQESIVIVGAGIVGLYTAFSLLEKGVSPNEITVVAQYLPGDQSTYYTSPWAGGNFSCISPDDQTTIDYDKFTYTNIHKIQKKLGGAKCGLDNRPSTEYWDFQPSERKLKSLKSYLVNMEILPQEKLPDGAVYGISYLTWNFDCPRFLENFQNYLESQGIVFIRKKLTHISQAYLSSETKTVFNCTGIGAHSLGGVNDTKVYPSRGQVVVIKAPHVQVNKLRWGKDYATYIIPRPDSGGQVILGGYLQKDNWIGDTFKYETESIIKRTTELMPEILEAPLEIIRIAAGLRPSRHGGVRIAKEVAEEQKVLIHNYGASGYGYQAGYGMANSATDLLFKTKSKL</sequence>
<dbReference type="AlphaFoldDB" id="A0A1E4TXI4"/>
<feature type="binding site" evidence="6">
    <location>
        <position position="186"/>
    </location>
    <ligand>
        <name>FAD</name>
        <dbReference type="ChEBI" id="CHEBI:57692"/>
    </ligand>
</feature>
<gene>
    <name evidence="8" type="ORF">PACTADRAFT_2737</name>
</gene>
<dbReference type="GO" id="GO:0071949">
    <property type="term" value="F:FAD binding"/>
    <property type="evidence" value="ECO:0007669"/>
    <property type="project" value="InterPro"/>
</dbReference>
<evidence type="ECO:0000259" key="7">
    <source>
        <dbReference type="Pfam" id="PF01266"/>
    </source>
</evidence>
<keyword evidence="3" id="KW-0285">Flavoprotein</keyword>
<comment type="cofactor">
    <cofactor evidence="1 6">
        <name>FAD</name>
        <dbReference type="ChEBI" id="CHEBI:57692"/>
    </cofactor>
</comment>
<evidence type="ECO:0000256" key="6">
    <source>
        <dbReference type="PIRSR" id="PIRSR000189-1"/>
    </source>
</evidence>
<dbReference type="PANTHER" id="PTHR11530">
    <property type="entry name" value="D-AMINO ACID OXIDASE"/>
    <property type="match status" value="1"/>
</dbReference>
<evidence type="ECO:0000313" key="9">
    <source>
        <dbReference type="Proteomes" id="UP000094236"/>
    </source>
</evidence>
<feature type="domain" description="FAD dependent oxidoreductase" evidence="7">
    <location>
        <begin position="6"/>
        <end position="333"/>
    </location>
</feature>
<feature type="binding site" evidence="6">
    <location>
        <position position="290"/>
    </location>
    <ligand>
        <name>D-dopa</name>
        <dbReference type="ChEBI" id="CHEBI:149689"/>
    </ligand>
</feature>
<keyword evidence="4 6" id="KW-0274">FAD</keyword>
<dbReference type="Gene3D" id="3.30.9.10">
    <property type="entry name" value="D-Amino Acid Oxidase, subunit A, domain 2"/>
    <property type="match status" value="1"/>
</dbReference>
<feature type="binding site" evidence="6">
    <location>
        <begin position="48"/>
        <end position="49"/>
    </location>
    <ligand>
        <name>FAD</name>
        <dbReference type="ChEBI" id="CHEBI:57692"/>
    </ligand>
</feature>